<gene>
    <name evidence="1" type="ORF">HDF16_005243</name>
</gene>
<accession>A0A7W7ZIM4</accession>
<keyword evidence="2" id="KW-1185">Reference proteome</keyword>
<protein>
    <submittedName>
        <fullName evidence="1">Uncharacterized protein</fullName>
    </submittedName>
</protein>
<evidence type="ECO:0000313" key="2">
    <source>
        <dbReference type="Proteomes" id="UP000540989"/>
    </source>
</evidence>
<reference evidence="1 2" key="1">
    <citation type="submission" date="2020-08" db="EMBL/GenBank/DDBJ databases">
        <title>Genomic Encyclopedia of Type Strains, Phase IV (KMG-V): Genome sequencing to study the core and pangenomes of soil and plant-associated prokaryotes.</title>
        <authorList>
            <person name="Whitman W."/>
        </authorList>
    </citation>
    <scope>NUCLEOTIDE SEQUENCE [LARGE SCALE GENOMIC DNA]</scope>
    <source>
        <strain evidence="1 2">M8UP14</strain>
    </source>
</reference>
<dbReference type="Proteomes" id="UP000540989">
    <property type="component" value="Unassembled WGS sequence"/>
</dbReference>
<dbReference type="EMBL" id="JACHIP010000014">
    <property type="protein sequence ID" value="MBB5060507.1"/>
    <property type="molecule type" value="Genomic_DNA"/>
</dbReference>
<comment type="caution">
    <text evidence="1">The sequence shown here is derived from an EMBL/GenBank/DDBJ whole genome shotgun (WGS) entry which is preliminary data.</text>
</comment>
<evidence type="ECO:0000313" key="1">
    <source>
        <dbReference type="EMBL" id="MBB5060507.1"/>
    </source>
</evidence>
<name>A0A7W7ZIM4_9BACT</name>
<dbReference type="AlphaFoldDB" id="A0A7W7ZIM4"/>
<proteinExistence type="predicted"/>
<dbReference type="RefSeq" id="WP_184222848.1">
    <property type="nucleotide sequence ID" value="NZ_JACHIP010000014.1"/>
</dbReference>
<sequence length="85" mass="9152">MNTAKELERHSRNLLAALARQVSASTLDQLVENVTHALAASLAQGDRITVAGGDQRLTTRLQVLNALNQGYAIEATPAPLVLEQY</sequence>
<organism evidence="1 2">
    <name type="scientific">Granulicella aggregans</name>
    <dbReference type="NCBI Taxonomy" id="474949"/>
    <lineage>
        <taxon>Bacteria</taxon>
        <taxon>Pseudomonadati</taxon>
        <taxon>Acidobacteriota</taxon>
        <taxon>Terriglobia</taxon>
        <taxon>Terriglobales</taxon>
        <taxon>Acidobacteriaceae</taxon>
        <taxon>Granulicella</taxon>
    </lineage>
</organism>